<evidence type="ECO:0000256" key="12">
    <source>
        <dbReference type="PIRSR" id="PIRSR001415-5"/>
    </source>
</evidence>
<keyword evidence="12" id="KW-0460">Magnesium</keyword>
<dbReference type="Gene3D" id="3.20.20.70">
    <property type="entry name" value="Aldolase class I"/>
    <property type="match status" value="1"/>
</dbReference>
<feature type="active site" description="Schiff-base intermediate with substrate" evidence="9">
    <location>
        <position position="201"/>
    </location>
</feature>
<dbReference type="OrthoDB" id="9805001at2"/>
<dbReference type="InterPro" id="IPR001731">
    <property type="entry name" value="ALAD"/>
</dbReference>
<dbReference type="InterPro" id="IPR013785">
    <property type="entry name" value="Aldolase_TIM"/>
</dbReference>
<dbReference type="KEGG" id="lip:LI0205"/>
<dbReference type="PIRSF" id="PIRSF001415">
    <property type="entry name" value="Porphbilin_synth"/>
    <property type="match status" value="1"/>
</dbReference>
<comment type="catalytic activity">
    <reaction evidence="8 13">
        <text>2 5-aminolevulinate = porphobilinogen + 2 H2O + H(+)</text>
        <dbReference type="Rhea" id="RHEA:24064"/>
        <dbReference type="ChEBI" id="CHEBI:15377"/>
        <dbReference type="ChEBI" id="CHEBI:15378"/>
        <dbReference type="ChEBI" id="CHEBI:58126"/>
        <dbReference type="ChEBI" id="CHEBI:356416"/>
        <dbReference type="EC" id="4.2.1.24"/>
    </reaction>
</comment>
<dbReference type="UniPathway" id="UPA00251">
    <property type="reaction ID" value="UER00318"/>
</dbReference>
<dbReference type="eggNOG" id="COG0113">
    <property type="taxonomic scope" value="Bacteria"/>
</dbReference>
<name>Q1MRW5_LAWIP</name>
<protein>
    <recommendedName>
        <fullName evidence="4 13">Delta-aminolevulinic acid dehydratase</fullName>
        <ecNumber evidence="3 13">4.2.1.24</ecNumber>
    </recommendedName>
</protein>
<feature type="binding site" evidence="10">
    <location>
        <position position="319"/>
    </location>
    <ligand>
        <name>5-aminolevulinate</name>
        <dbReference type="ChEBI" id="CHEBI:356416"/>
        <label>2</label>
    </ligand>
</feature>
<feature type="binding site" evidence="10">
    <location>
        <position position="223"/>
    </location>
    <ligand>
        <name>5-aminolevulinate</name>
        <dbReference type="ChEBI" id="CHEBI:356416"/>
        <label>1</label>
    </ligand>
</feature>
<dbReference type="GO" id="GO:0008270">
    <property type="term" value="F:zinc ion binding"/>
    <property type="evidence" value="ECO:0007669"/>
    <property type="project" value="TreeGrafter"/>
</dbReference>
<comment type="subunit">
    <text evidence="13">Homooctamer.</text>
</comment>
<evidence type="ECO:0000256" key="2">
    <source>
        <dbReference type="ARBA" id="ARBA00008055"/>
    </source>
</evidence>
<dbReference type="STRING" id="363253.LI0205"/>
<evidence type="ECO:0000256" key="5">
    <source>
        <dbReference type="ARBA" id="ARBA00023133"/>
    </source>
</evidence>
<evidence type="ECO:0000313" key="16">
    <source>
        <dbReference type="Proteomes" id="UP000002430"/>
    </source>
</evidence>
<dbReference type="PANTHER" id="PTHR11458">
    <property type="entry name" value="DELTA-AMINOLEVULINIC ACID DEHYDRATASE"/>
    <property type="match status" value="1"/>
</dbReference>
<evidence type="ECO:0000256" key="10">
    <source>
        <dbReference type="PIRSR" id="PIRSR001415-2"/>
    </source>
</evidence>
<feature type="binding site" evidence="10">
    <location>
        <position position="280"/>
    </location>
    <ligand>
        <name>5-aminolevulinate</name>
        <dbReference type="ChEBI" id="CHEBI:356416"/>
        <label>2</label>
    </ligand>
</feature>
<keyword evidence="5" id="KW-0350">Heme biosynthesis</keyword>
<evidence type="ECO:0000313" key="15">
    <source>
        <dbReference type="EMBL" id="CAJ54261.1"/>
    </source>
</evidence>
<evidence type="ECO:0000256" key="11">
    <source>
        <dbReference type="PIRSR" id="PIRSR001415-3"/>
    </source>
</evidence>
<feature type="binding site" evidence="11">
    <location>
        <position position="124"/>
    </location>
    <ligand>
        <name>Zn(2+)</name>
        <dbReference type="ChEBI" id="CHEBI:29105"/>
        <note>catalytic</note>
    </ligand>
</feature>
<feature type="binding site" evidence="10">
    <location>
        <position position="211"/>
    </location>
    <ligand>
        <name>5-aminolevulinate</name>
        <dbReference type="ChEBI" id="CHEBI:356416"/>
        <label>1</label>
    </ligand>
</feature>
<organism evidence="15 16">
    <name type="scientific">Lawsonia intracellularis (strain PHE/MN1-00)</name>
    <dbReference type="NCBI Taxonomy" id="363253"/>
    <lineage>
        <taxon>Bacteria</taxon>
        <taxon>Pseudomonadati</taxon>
        <taxon>Thermodesulfobacteriota</taxon>
        <taxon>Desulfovibrionia</taxon>
        <taxon>Desulfovibrionales</taxon>
        <taxon>Desulfovibrionaceae</taxon>
        <taxon>Lawsonia</taxon>
    </lineage>
</organism>
<keyword evidence="11" id="KW-0479">Metal-binding</keyword>
<evidence type="ECO:0000256" key="9">
    <source>
        <dbReference type="PIRSR" id="PIRSR001415-1"/>
    </source>
</evidence>
<dbReference type="SMART" id="SM01004">
    <property type="entry name" value="ALAD"/>
    <property type="match status" value="1"/>
</dbReference>
<dbReference type="Proteomes" id="UP000002430">
    <property type="component" value="Chromosome"/>
</dbReference>
<dbReference type="InterPro" id="IPR030656">
    <property type="entry name" value="ALAD_AS"/>
</dbReference>
<evidence type="ECO:0000256" key="6">
    <source>
        <dbReference type="ARBA" id="ARBA00023239"/>
    </source>
</evidence>
<dbReference type="RefSeq" id="WP_011526287.1">
    <property type="nucleotide sequence ID" value="NC_008011.1"/>
</dbReference>
<dbReference type="HOGENOM" id="CLU_035731_0_0_7"/>
<feature type="active site" description="Schiff-base intermediate with substrate" evidence="9">
    <location>
        <position position="254"/>
    </location>
</feature>
<comment type="similarity">
    <text evidence="2 14">Belongs to the ALAD family.</text>
</comment>
<dbReference type="PANTHER" id="PTHR11458:SF0">
    <property type="entry name" value="DELTA-AMINOLEVULINIC ACID DEHYDRATASE"/>
    <property type="match status" value="1"/>
</dbReference>
<reference evidence="15 16" key="1">
    <citation type="submission" date="2005-11" db="EMBL/GenBank/DDBJ databases">
        <title>The complete genome sequence of Lawsonia intracellularis: the causative agent of proliferative enteropathy.</title>
        <authorList>
            <person name="Kaur K."/>
            <person name="Zhang Q."/>
            <person name="Beckler D."/>
            <person name="Munir S."/>
            <person name="Li L."/>
            <person name="Kinsley K."/>
            <person name="Herron L."/>
            <person name="Peterson A."/>
            <person name="May B."/>
            <person name="Singh S."/>
            <person name="Gebhart C."/>
            <person name="Kapur V."/>
        </authorList>
    </citation>
    <scope>NUCLEOTIDE SEQUENCE [LARGE SCALE GENOMIC DNA]</scope>
    <source>
        <strain evidence="15 16">PHE/MN1-00</strain>
    </source>
</reference>
<dbReference type="GO" id="GO:0006782">
    <property type="term" value="P:protoporphyrinogen IX biosynthetic process"/>
    <property type="evidence" value="ECO:0007669"/>
    <property type="project" value="UniProtKB-UniPathway"/>
</dbReference>
<sequence>MNTIFFRGRRLRRSIQVRDLIQETRLHSQDLIMPYFVVDTDNSNFFQPIPSMPNQYQLSLSNLEKKVDEAINHGLKSVILFGLPKKKDSYATEAYNENGIIQQAIRTLKKKWPSLHVITDVCLCEYTNHGHCGLLKVEDQCGHVKNDPTLELLTKVAISHAEAGADMIAPSDMMDGRIQALRSGLDHAGFIDIPIMSYSAKYASAYYGPFREAAQSAPQVGDRKSYQMDPANTNEALREVQADISEGADIIMVKPAGPYQDIIRRMYETFPVPIAAYQVSGEYALIKAAGEKGWINEQAVIMESLIGIRRSGAKLIITYFTEDVLKKRWVDS</sequence>
<dbReference type="AlphaFoldDB" id="Q1MRW5"/>
<feature type="binding site" evidence="11">
    <location>
        <position position="132"/>
    </location>
    <ligand>
        <name>Zn(2+)</name>
        <dbReference type="ChEBI" id="CHEBI:29105"/>
        <note>catalytic</note>
    </ligand>
</feature>
<dbReference type="GO" id="GO:0004655">
    <property type="term" value="F:porphobilinogen synthase activity"/>
    <property type="evidence" value="ECO:0007669"/>
    <property type="project" value="UniProtKB-EC"/>
</dbReference>
<dbReference type="SUPFAM" id="SSF51569">
    <property type="entry name" value="Aldolase"/>
    <property type="match status" value="1"/>
</dbReference>
<dbReference type="EMBL" id="AM180252">
    <property type="protein sequence ID" value="CAJ54261.1"/>
    <property type="molecule type" value="Genomic_DNA"/>
</dbReference>
<dbReference type="GO" id="GO:0005829">
    <property type="term" value="C:cytosol"/>
    <property type="evidence" value="ECO:0007669"/>
    <property type="project" value="TreeGrafter"/>
</dbReference>
<dbReference type="PROSITE" id="PS00169">
    <property type="entry name" value="D_ALA_DEHYDRATASE"/>
    <property type="match status" value="1"/>
</dbReference>
<dbReference type="EC" id="4.2.1.24" evidence="3 13"/>
<evidence type="ECO:0000256" key="13">
    <source>
        <dbReference type="RuleBase" id="RU000515"/>
    </source>
</evidence>
<keyword evidence="6 13" id="KW-0456">Lyase</keyword>
<proteinExistence type="inferred from homology"/>
<evidence type="ECO:0000256" key="1">
    <source>
        <dbReference type="ARBA" id="ARBA00004694"/>
    </source>
</evidence>
<accession>Q1MRW5</accession>
<dbReference type="NCBIfam" id="NF006762">
    <property type="entry name" value="PRK09283.1"/>
    <property type="match status" value="1"/>
</dbReference>
<evidence type="ECO:0000256" key="8">
    <source>
        <dbReference type="ARBA" id="ARBA00047651"/>
    </source>
</evidence>
<evidence type="ECO:0000256" key="7">
    <source>
        <dbReference type="ARBA" id="ARBA00023244"/>
    </source>
</evidence>
<evidence type="ECO:0000256" key="4">
    <source>
        <dbReference type="ARBA" id="ARBA00020771"/>
    </source>
</evidence>
<gene>
    <name evidence="15" type="primary">hemB</name>
    <name evidence="15" type="ordered locus">LI0205</name>
</gene>
<feature type="binding site" evidence="12">
    <location>
        <position position="239"/>
    </location>
    <ligand>
        <name>Mg(2+)</name>
        <dbReference type="ChEBI" id="CHEBI:18420"/>
    </ligand>
</feature>
<dbReference type="Pfam" id="PF00490">
    <property type="entry name" value="ALAD"/>
    <property type="match status" value="1"/>
</dbReference>
<evidence type="ECO:0000256" key="14">
    <source>
        <dbReference type="RuleBase" id="RU004161"/>
    </source>
</evidence>
<evidence type="ECO:0000256" key="3">
    <source>
        <dbReference type="ARBA" id="ARBA00012053"/>
    </source>
</evidence>
<keyword evidence="16" id="KW-1185">Reference proteome</keyword>
<feature type="binding site" evidence="11">
    <location>
        <position position="122"/>
    </location>
    <ligand>
        <name>Zn(2+)</name>
        <dbReference type="ChEBI" id="CHEBI:29105"/>
        <note>catalytic</note>
    </ligand>
</feature>
<dbReference type="CDD" id="cd00384">
    <property type="entry name" value="ALAD_PBGS"/>
    <property type="match status" value="1"/>
</dbReference>
<comment type="pathway">
    <text evidence="1">Porphyrin-containing compound metabolism; protoporphyrin-IX biosynthesis; coproporphyrinogen-III from 5-aminolevulinate: step 1/4.</text>
</comment>
<dbReference type="PRINTS" id="PR00144">
    <property type="entry name" value="DALDHYDRTASE"/>
</dbReference>
<dbReference type="FunFam" id="3.20.20.70:FF:000019">
    <property type="entry name" value="Delta-aminolevulinic acid dehydratase"/>
    <property type="match status" value="1"/>
</dbReference>
<keyword evidence="7 13" id="KW-0627">Porphyrin biosynthesis</keyword>
<keyword evidence="11" id="KW-0862">Zinc</keyword>